<name>A0A2N7TME7_9GAMM</name>
<dbReference type="AlphaFoldDB" id="A0A2N7TME7"/>
<dbReference type="PANTHER" id="PTHR43574">
    <property type="entry name" value="EPIMERASE-RELATED"/>
    <property type="match status" value="1"/>
</dbReference>
<evidence type="ECO:0000256" key="1">
    <source>
        <dbReference type="ARBA" id="ARBA00023027"/>
    </source>
</evidence>
<dbReference type="RefSeq" id="WP_102627991.1">
    <property type="nucleotide sequence ID" value="NZ_PDOH01000021.1"/>
</dbReference>
<organism evidence="3 4">
    <name type="scientific">Halomonas heilongjiangensis</name>
    <dbReference type="NCBI Taxonomy" id="1387883"/>
    <lineage>
        <taxon>Bacteria</taxon>
        <taxon>Pseudomonadati</taxon>
        <taxon>Pseudomonadota</taxon>
        <taxon>Gammaproteobacteria</taxon>
        <taxon>Oceanospirillales</taxon>
        <taxon>Halomonadaceae</taxon>
        <taxon>Halomonas</taxon>
    </lineage>
</organism>
<dbReference type="InterPro" id="IPR001509">
    <property type="entry name" value="Epimerase_deHydtase"/>
</dbReference>
<sequence>MPILVTGAAGFIGFHVARALCQRGETVVGIDNLNDYYDPALKEARLAVLADEPGFHFERLDLADRVAMEALFAIWCPERVVHLAAQAGVRYSLENPHAYVESNLVGFLHVLEGCRTHRVAHLTYASSSSVYGGNVRTPFAVEDRVDHPLSLYAATKKANELMAHSYSHLYDLPTTGLRFFTVYGPWGRPDMALFTFTRKILAGEPIEVFNHGHHRRDFTYIDDIVEGVLRVHDQAPTEDPSWRARATEGDIPAASSSAPWRLYNIGNQTPVPLIRYIEVLEQCLGRQAVKHMLPRQPGDALDTHADVSALQQAVGYCPSTSIEVGVQRFVEWYRAFYEAPEAAVAEAIDPLAAANKVGVPLSQSLGG</sequence>
<accession>A0A2N7TME7</accession>
<dbReference type="CDD" id="cd05253">
    <property type="entry name" value="UDP_GE_SDE_e"/>
    <property type="match status" value="1"/>
</dbReference>
<keyword evidence="1" id="KW-0520">NAD</keyword>
<dbReference type="InterPro" id="IPR036291">
    <property type="entry name" value="NAD(P)-bd_dom_sf"/>
</dbReference>
<dbReference type="PRINTS" id="PR01713">
    <property type="entry name" value="NUCEPIMERASE"/>
</dbReference>
<dbReference type="SUPFAM" id="SSF51735">
    <property type="entry name" value="NAD(P)-binding Rossmann-fold domains"/>
    <property type="match status" value="1"/>
</dbReference>
<proteinExistence type="predicted"/>
<dbReference type="Gene3D" id="3.40.50.720">
    <property type="entry name" value="NAD(P)-binding Rossmann-like Domain"/>
    <property type="match status" value="1"/>
</dbReference>
<comment type="caution">
    <text evidence="3">The sequence shown here is derived from an EMBL/GenBank/DDBJ whole genome shotgun (WGS) entry which is preliminary data.</text>
</comment>
<dbReference type="OrthoDB" id="9803010at2"/>
<gene>
    <name evidence="3" type="ORF">C1H66_11330</name>
</gene>
<dbReference type="Proteomes" id="UP000235346">
    <property type="component" value="Unassembled WGS sequence"/>
</dbReference>
<reference evidence="3 4" key="1">
    <citation type="submission" date="2018-01" db="EMBL/GenBank/DDBJ databases">
        <title>Halomonas endophytica sp. nov., isolated from storage liquid in the stems of Populus euphratica.</title>
        <authorList>
            <person name="Chen C."/>
        </authorList>
    </citation>
    <scope>NUCLEOTIDE SEQUENCE [LARGE SCALE GENOMIC DNA]</scope>
    <source>
        <strain evidence="3 4">DSM 26881</strain>
    </source>
</reference>
<feature type="domain" description="NAD-dependent epimerase/dehydratase" evidence="2">
    <location>
        <begin position="3"/>
        <end position="234"/>
    </location>
</feature>
<dbReference type="Pfam" id="PF01370">
    <property type="entry name" value="Epimerase"/>
    <property type="match status" value="1"/>
</dbReference>
<evidence type="ECO:0000313" key="3">
    <source>
        <dbReference type="EMBL" id="PMR69366.1"/>
    </source>
</evidence>
<protein>
    <submittedName>
        <fullName evidence="3">Capsular biosynthesis protein CpsI</fullName>
    </submittedName>
</protein>
<evidence type="ECO:0000313" key="4">
    <source>
        <dbReference type="Proteomes" id="UP000235346"/>
    </source>
</evidence>
<keyword evidence="4" id="KW-1185">Reference proteome</keyword>
<evidence type="ECO:0000259" key="2">
    <source>
        <dbReference type="Pfam" id="PF01370"/>
    </source>
</evidence>
<dbReference type="EMBL" id="PNRE01000049">
    <property type="protein sequence ID" value="PMR69366.1"/>
    <property type="molecule type" value="Genomic_DNA"/>
</dbReference>